<evidence type="ECO:0000259" key="1">
    <source>
        <dbReference type="PROSITE" id="PS51340"/>
    </source>
</evidence>
<name>A0ABD5PWG7_9EURY</name>
<dbReference type="InterPro" id="IPR005303">
    <property type="entry name" value="MOCOS_middle"/>
</dbReference>
<dbReference type="Pfam" id="PF03476">
    <property type="entry name" value="MOSC_N"/>
    <property type="match status" value="1"/>
</dbReference>
<dbReference type="SUPFAM" id="SSF141673">
    <property type="entry name" value="MOSC N-terminal domain-like"/>
    <property type="match status" value="1"/>
</dbReference>
<dbReference type="PROSITE" id="PS51340">
    <property type="entry name" value="MOSC"/>
    <property type="match status" value="1"/>
</dbReference>
<dbReference type="Proteomes" id="UP001595898">
    <property type="component" value="Unassembled WGS sequence"/>
</dbReference>
<dbReference type="InterPro" id="IPR005302">
    <property type="entry name" value="MoCF_Sase_C"/>
</dbReference>
<sequence length="280" mass="31565">MARLDRIRVHPIKSLDATTTQSATIVENGGLEWDRRYAIVESTKRESLAENPLDAYVNGKRERRIHELETEYDLDRETVAVTGPDDDEARTFHLELDRDCFASWLSDVFGYPVELVRDDEGGHPDDEDASGPTVIAQRTLETVASWYDGIDAAEMCRRLRPNLVVDGVPAFWEDRLYDRPGRVVPFDVGATPLYGVNPCQRCVVPSRDPDTGEETAGFRETFVERREETLPDWAATDWFDHYFRLMINTRVPESSWGSTLSVGDGVTIGDPITAPSADPE</sequence>
<reference evidence="2 3" key="1">
    <citation type="journal article" date="2019" name="Int. J. Syst. Evol. Microbiol.">
        <title>The Global Catalogue of Microorganisms (GCM) 10K type strain sequencing project: providing services to taxonomists for standard genome sequencing and annotation.</title>
        <authorList>
            <consortium name="The Broad Institute Genomics Platform"/>
            <consortium name="The Broad Institute Genome Sequencing Center for Infectious Disease"/>
            <person name="Wu L."/>
            <person name="Ma J."/>
        </authorList>
    </citation>
    <scope>NUCLEOTIDE SEQUENCE [LARGE SCALE GENOMIC DNA]</scope>
    <source>
        <strain evidence="2 3">WLHS5</strain>
    </source>
</reference>
<keyword evidence="3" id="KW-1185">Reference proteome</keyword>
<organism evidence="2 3">
    <name type="scientific">Halosolutus amylolyticus</name>
    <dbReference type="NCBI Taxonomy" id="2932267"/>
    <lineage>
        <taxon>Archaea</taxon>
        <taxon>Methanobacteriati</taxon>
        <taxon>Methanobacteriota</taxon>
        <taxon>Stenosarchaea group</taxon>
        <taxon>Halobacteria</taxon>
        <taxon>Halobacteriales</taxon>
        <taxon>Natrialbaceae</taxon>
        <taxon>Halosolutus</taxon>
    </lineage>
</organism>
<dbReference type="EMBL" id="JBHSFA010000012">
    <property type="protein sequence ID" value="MFC4544674.1"/>
    <property type="molecule type" value="Genomic_DNA"/>
</dbReference>
<dbReference type="AlphaFoldDB" id="A0ABD5PWG7"/>
<dbReference type="Pfam" id="PF03473">
    <property type="entry name" value="MOSC"/>
    <property type="match status" value="1"/>
</dbReference>
<evidence type="ECO:0000313" key="3">
    <source>
        <dbReference type="Proteomes" id="UP001595898"/>
    </source>
</evidence>
<gene>
    <name evidence="2" type="ORF">ACFO5R_22325</name>
</gene>
<proteinExistence type="predicted"/>
<evidence type="ECO:0000313" key="2">
    <source>
        <dbReference type="EMBL" id="MFC4544674.1"/>
    </source>
</evidence>
<feature type="domain" description="MOSC" evidence="1">
    <location>
        <begin position="98"/>
        <end position="269"/>
    </location>
</feature>
<protein>
    <submittedName>
        <fullName evidence="2">MOSC domain-containing protein</fullName>
    </submittedName>
</protein>
<accession>A0ABD5PWG7</accession>
<dbReference type="RefSeq" id="WP_250142204.1">
    <property type="nucleotide sequence ID" value="NZ_JALIQP010000006.1"/>
</dbReference>
<comment type="caution">
    <text evidence="2">The sequence shown here is derived from an EMBL/GenBank/DDBJ whole genome shotgun (WGS) entry which is preliminary data.</text>
</comment>